<feature type="transmembrane region" description="Helical" evidence="1">
    <location>
        <begin position="454"/>
        <end position="475"/>
    </location>
</feature>
<dbReference type="Proteomes" id="UP001500842">
    <property type="component" value="Unassembled WGS sequence"/>
</dbReference>
<keyword evidence="1" id="KW-0472">Membrane</keyword>
<proteinExistence type="predicted"/>
<accession>A0ABN2A348</accession>
<sequence length="679" mass="71449">MASTTSPGDRPGGVAERCFVVGVAGLPVWWLLGVASLVPLLLAVPLGWDLWTRRRIALPPHIGWWLLFLAWVLLGVGTLWAAAPGAVDDGGAGRLMVFGYRLGWYLSCTVLLVWLGNTPASRLPDQLVRRVLASVFVVAVAGGLLGLLSPDLTFTTLAERLLPGGLRGNGFVSTLVSAEAADVQRVLGDDQPRPKAPFPFTNTWGSVISLSLVFFVATVVASRSRWRWLAGPLLAAAAVPVVLSLNRGLWLALGAGAVGLLVLLASRRNHAALAGLAAVVLLGGVVLTTTPLGDTVSERLDHPHSNDRRSQLLVATVDSMTRGSPVVGYGSTRDVEGSFASIAGGATPSCPACGVPPLGTQGQLWLVLFSQGWIGALFFLTFFVLALRRTWRCRTVNQTVATFVLGVFLLQLTVYDTLGLPMLIVMTAVGLAWREERSPTARPPTLHRPPARALALAGVAGILGAAVGAATTVGADRQVTSTVTVELTPSPTYLDVGDVARAADSDAVVRPPDPATVDTEAALLRSEPALERAGQRVHMTPADLRSDIRVVAPPLSTVLQVSVTTGSDRDPAAAARAVVDEYLAERGRVLEGRRADMVARLGERLAAIDPADPDWARTRTYLRAAVDHLTTHRPAVGSVIRVGPAHAVGVERGVPIASGLALGALLGLAAARVLARRRP</sequence>
<evidence type="ECO:0008006" key="4">
    <source>
        <dbReference type="Google" id="ProtNLM"/>
    </source>
</evidence>
<comment type="caution">
    <text evidence="2">The sequence shown here is derived from an EMBL/GenBank/DDBJ whole genome shotgun (WGS) entry which is preliminary data.</text>
</comment>
<reference evidence="2 3" key="1">
    <citation type="journal article" date="2019" name="Int. J. Syst. Evol. Microbiol.">
        <title>The Global Catalogue of Microorganisms (GCM) 10K type strain sequencing project: providing services to taxonomists for standard genome sequencing and annotation.</title>
        <authorList>
            <consortium name="The Broad Institute Genomics Platform"/>
            <consortium name="The Broad Institute Genome Sequencing Center for Infectious Disease"/>
            <person name="Wu L."/>
            <person name="Ma J."/>
        </authorList>
    </citation>
    <scope>NUCLEOTIDE SEQUENCE [LARGE SCALE GENOMIC DNA]</scope>
    <source>
        <strain evidence="2 3">JCM 14942</strain>
    </source>
</reference>
<feature type="transmembrane region" description="Helical" evidence="1">
    <location>
        <begin position="127"/>
        <end position="148"/>
    </location>
</feature>
<dbReference type="PANTHER" id="PTHR37422">
    <property type="entry name" value="TEICHURONIC ACID BIOSYNTHESIS PROTEIN TUAE"/>
    <property type="match status" value="1"/>
</dbReference>
<feature type="transmembrane region" description="Helical" evidence="1">
    <location>
        <begin position="273"/>
        <end position="293"/>
    </location>
</feature>
<dbReference type="EMBL" id="BAAAOR010000009">
    <property type="protein sequence ID" value="GAA1510067.1"/>
    <property type="molecule type" value="Genomic_DNA"/>
</dbReference>
<evidence type="ECO:0000313" key="3">
    <source>
        <dbReference type="Proteomes" id="UP001500842"/>
    </source>
</evidence>
<dbReference type="InterPro" id="IPR051533">
    <property type="entry name" value="WaaL-like"/>
</dbReference>
<feature type="transmembrane region" description="Helical" evidence="1">
    <location>
        <begin position="95"/>
        <end position="115"/>
    </location>
</feature>
<keyword evidence="1" id="KW-0812">Transmembrane</keyword>
<keyword evidence="1" id="KW-1133">Transmembrane helix</keyword>
<keyword evidence="3" id="KW-1185">Reference proteome</keyword>
<feature type="transmembrane region" description="Helical" evidence="1">
    <location>
        <begin position="364"/>
        <end position="387"/>
    </location>
</feature>
<name>A0ABN2A348_9ACTN</name>
<feature type="transmembrane region" description="Helical" evidence="1">
    <location>
        <begin position="29"/>
        <end position="51"/>
    </location>
</feature>
<organism evidence="2 3">
    <name type="scientific">Nocardioides humi</name>
    <dbReference type="NCBI Taxonomy" id="449461"/>
    <lineage>
        <taxon>Bacteria</taxon>
        <taxon>Bacillati</taxon>
        <taxon>Actinomycetota</taxon>
        <taxon>Actinomycetes</taxon>
        <taxon>Propionibacteriales</taxon>
        <taxon>Nocardioidaceae</taxon>
        <taxon>Nocardioides</taxon>
    </lineage>
</organism>
<feature type="transmembrane region" description="Helical" evidence="1">
    <location>
        <begin position="394"/>
        <end position="412"/>
    </location>
</feature>
<feature type="transmembrane region" description="Helical" evidence="1">
    <location>
        <begin position="63"/>
        <end position="83"/>
    </location>
</feature>
<evidence type="ECO:0000256" key="1">
    <source>
        <dbReference type="SAM" id="Phobius"/>
    </source>
</evidence>
<dbReference type="RefSeq" id="WP_181411110.1">
    <property type="nucleotide sequence ID" value="NZ_BAAAOR010000009.1"/>
</dbReference>
<gene>
    <name evidence="2" type="ORF">GCM10009788_13070</name>
</gene>
<evidence type="ECO:0000313" key="2">
    <source>
        <dbReference type="EMBL" id="GAA1510067.1"/>
    </source>
</evidence>
<feature type="transmembrane region" description="Helical" evidence="1">
    <location>
        <begin position="203"/>
        <end position="221"/>
    </location>
</feature>
<feature type="transmembrane region" description="Helical" evidence="1">
    <location>
        <begin position="249"/>
        <end position="266"/>
    </location>
</feature>
<feature type="transmembrane region" description="Helical" evidence="1">
    <location>
        <begin position="226"/>
        <end position="243"/>
    </location>
</feature>
<dbReference type="PANTHER" id="PTHR37422:SF13">
    <property type="entry name" value="LIPOPOLYSACCHARIDE BIOSYNTHESIS PROTEIN PA4999-RELATED"/>
    <property type="match status" value="1"/>
</dbReference>
<protein>
    <recommendedName>
        <fullName evidence="4">O-antigen ligase</fullName>
    </recommendedName>
</protein>